<name>A0A195B8F4_9HYME</name>
<dbReference type="EMBL" id="KQ976556">
    <property type="protein sequence ID" value="KYM80791.1"/>
    <property type="molecule type" value="Genomic_DNA"/>
</dbReference>
<evidence type="ECO:0000256" key="3">
    <source>
        <dbReference type="ARBA" id="ARBA00022525"/>
    </source>
</evidence>
<reference evidence="6 7" key="1">
    <citation type="submission" date="2015-09" db="EMBL/GenBank/DDBJ databases">
        <title>Atta colombica WGS genome.</title>
        <authorList>
            <person name="Nygaard S."/>
            <person name="Hu H."/>
            <person name="Boomsma J."/>
            <person name="Zhang G."/>
        </authorList>
    </citation>
    <scope>NUCLEOTIDE SEQUENCE [LARGE SCALE GENOMIC DNA]</scope>
    <source>
        <strain evidence="6">Treedump-2</strain>
        <tissue evidence="6">Whole body</tissue>
    </source>
</reference>
<evidence type="ECO:0000313" key="7">
    <source>
        <dbReference type="Proteomes" id="UP000078540"/>
    </source>
</evidence>
<evidence type="ECO:0000256" key="2">
    <source>
        <dbReference type="ARBA" id="ARBA00009127"/>
    </source>
</evidence>
<dbReference type="PANTHER" id="PTHR10009:SF18">
    <property type="entry name" value="PROTEIN YELLOW-LIKE PROTEIN"/>
    <property type="match status" value="1"/>
</dbReference>
<evidence type="ECO:0000313" key="6">
    <source>
        <dbReference type="EMBL" id="KYM80791.1"/>
    </source>
</evidence>
<accession>A0A195B8F4</accession>
<feature type="signal peptide" evidence="5">
    <location>
        <begin position="1"/>
        <end position="18"/>
    </location>
</feature>
<keyword evidence="7" id="KW-1185">Reference proteome</keyword>
<dbReference type="InterPro" id="IPR011042">
    <property type="entry name" value="6-blade_b-propeller_TolB-like"/>
</dbReference>
<sequence length="218" mass="25105">MEHSLFAMLILSTAIVFGLKINVVHKWKYCEYEWKSEQQKKDVINSCTYDPSMCVLIDEEDGRVFVTARRELGPGAPATLATVIHIQRNHVILNNGKIGFDQICNPKLMTFNLKNDTLVKIIYIPLDITTNRTGAGHLATPIVYYPKIIFIADPRFRFLIIYDSFKKNLCHTSLSENKIYKIKIKTLLKCPNKKEANKNSKLVKRIANPILIFRICLY</sequence>
<organism evidence="6 7">
    <name type="scientific">Atta colombica</name>
    <dbReference type="NCBI Taxonomy" id="520822"/>
    <lineage>
        <taxon>Eukaryota</taxon>
        <taxon>Metazoa</taxon>
        <taxon>Ecdysozoa</taxon>
        <taxon>Arthropoda</taxon>
        <taxon>Hexapoda</taxon>
        <taxon>Insecta</taxon>
        <taxon>Pterygota</taxon>
        <taxon>Neoptera</taxon>
        <taxon>Endopterygota</taxon>
        <taxon>Hymenoptera</taxon>
        <taxon>Apocrita</taxon>
        <taxon>Aculeata</taxon>
        <taxon>Formicoidea</taxon>
        <taxon>Formicidae</taxon>
        <taxon>Myrmicinae</taxon>
        <taxon>Atta</taxon>
    </lineage>
</organism>
<dbReference type="PANTHER" id="PTHR10009">
    <property type="entry name" value="PROTEIN YELLOW-RELATED"/>
    <property type="match status" value="1"/>
</dbReference>
<keyword evidence="4 5" id="KW-0732">Signal</keyword>
<comment type="subcellular location">
    <subcellularLocation>
        <location evidence="1">Secreted</location>
    </subcellularLocation>
</comment>
<dbReference type="InterPro" id="IPR017996">
    <property type="entry name" value="MRJP/yellow-related"/>
</dbReference>
<dbReference type="STRING" id="520822.A0A195B8F4"/>
<proteinExistence type="inferred from homology"/>
<comment type="similarity">
    <text evidence="2">Belongs to the major royal jelly protein family.</text>
</comment>
<evidence type="ECO:0000256" key="4">
    <source>
        <dbReference type="ARBA" id="ARBA00022729"/>
    </source>
</evidence>
<protein>
    <submittedName>
        <fullName evidence="6">Uncharacterized protein</fullName>
    </submittedName>
</protein>
<dbReference type="Pfam" id="PF03022">
    <property type="entry name" value="MRJP"/>
    <property type="match status" value="1"/>
</dbReference>
<evidence type="ECO:0000256" key="5">
    <source>
        <dbReference type="SAM" id="SignalP"/>
    </source>
</evidence>
<dbReference type="AlphaFoldDB" id="A0A195B8F4"/>
<feature type="chain" id="PRO_5008269342" evidence="5">
    <location>
        <begin position="19"/>
        <end position="218"/>
    </location>
</feature>
<dbReference type="Proteomes" id="UP000078540">
    <property type="component" value="Unassembled WGS sequence"/>
</dbReference>
<evidence type="ECO:0000256" key="1">
    <source>
        <dbReference type="ARBA" id="ARBA00004613"/>
    </source>
</evidence>
<dbReference type="Gene3D" id="2.120.10.30">
    <property type="entry name" value="TolB, C-terminal domain"/>
    <property type="match status" value="2"/>
</dbReference>
<dbReference type="GO" id="GO:0005576">
    <property type="term" value="C:extracellular region"/>
    <property type="evidence" value="ECO:0007669"/>
    <property type="project" value="UniProtKB-SubCell"/>
</dbReference>
<keyword evidence="3" id="KW-0964">Secreted</keyword>
<gene>
    <name evidence="6" type="ORF">ALC53_08792</name>
</gene>